<dbReference type="InterPro" id="IPR000182">
    <property type="entry name" value="GNAT_dom"/>
</dbReference>
<dbReference type="GO" id="GO:0016747">
    <property type="term" value="F:acyltransferase activity, transferring groups other than amino-acyl groups"/>
    <property type="evidence" value="ECO:0007669"/>
    <property type="project" value="InterPro"/>
</dbReference>
<reference evidence="4 5" key="1">
    <citation type="submission" date="2015-06" db="EMBL/GenBank/DDBJ databases">
        <title>Genome sequence of Pseudoalteromonas peptidolytica.</title>
        <authorList>
            <person name="Xie B.-B."/>
            <person name="Rong J.-C."/>
            <person name="Qin Q.-L."/>
            <person name="Zhang Y.-Z."/>
        </authorList>
    </citation>
    <scope>NUCLEOTIDE SEQUENCE [LARGE SCALE GENOMIC DNA]</scope>
    <source>
        <strain evidence="4 5">F12-50-A1</strain>
    </source>
</reference>
<comment type="caution">
    <text evidence="4">The sequence shown here is derived from an EMBL/GenBank/DDBJ whole genome shotgun (WGS) entry which is preliminary data.</text>
</comment>
<keyword evidence="5" id="KW-1185">Reference proteome</keyword>
<gene>
    <name evidence="4" type="ORF">PPEP_a1524</name>
</gene>
<dbReference type="PANTHER" id="PTHR43877:SF2">
    <property type="entry name" value="AMINOALKYLPHOSPHONATE N-ACETYLTRANSFERASE-RELATED"/>
    <property type="match status" value="1"/>
</dbReference>
<evidence type="ECO:0000313" key="4">
    <source>
        <dbReference type="EMBL" id="MBE0347126.1"/>
    </source>
</evidence>
<dbReference type="EMBL" id="AQHF01000026">
    <property type="protein sequence ID" value="MBE0347126.1"/>
    <property type="molecule type" value="Genomic_DNA"/>
</dbReference>
<evidence type="ECO:0000313" key="5">
    <source>
        <dbReference type="Proteomes" id="UP000660708"/>
    </source>
</evidence>
<dbReference type="AlphaFoldDB" id="A0A8I0MXJ3"/>
<dbReference type="RefSeq" id="WP_208723404.1">
    <property type="nucleotide sequence ID" value="NZ_AQHF01000026.1"/>
</dbReference>
<proteinExistence type="predicted"/>
<sequence>MSINIKVASLEDNAQVANLFDLYRQFYKQDSDLDGAASFIHQRLMKKDSTIFLATSEESELGFLQVYPTFSSISMANVWLINDLYVCSRARGQGVAKQLLQQCVEQAEQLQVKLIRISTEFSNTAAAKLYEQFGFEKDTRFQHYNYFLKG</sequence>
<dbReference type="InterPro" id="IPR016181">
    <property type="entry name" value="Acyl_CoA_acyltransferase"/>
</dbReference>
<dbReference type="Proteomes" id="UP000660708">
    <property type="component" value="Unassembled WGS sequence"/>
</dbReference>
<accession>A0A8I0MXJ3</accession>
<keyword evidence="2" id="KW-0012">Acyltransferase</keyword>
<dbReference type="Gene3D" id="3.40.630.30">
    <property type="match status" value="1"/>
</dbReference>
<name>A0A8I0MXJ3_9GAMM</name>
<dbReference type="SUPFAM" id="SSF55729">
    <property type="entry name" value="Acyl-CoA N-acyltransferases (Nat)"/>
    <property type="match status" value="1"/>
</dbReference>
<evidence type="ECO:0000256" key="1">
    <source>
        <dbReference type="ARBA" id="ARBA00022679"/>
    </source>
</evidence>
<feature type="domain" description="N-acetyltransferase" evidence="3">
    <location>
        <begin position="3"/>
        <end position="150"/>
    </location>
</feature>
<organism evidence="4 5">
    <name type="scientific">Pseudoalteromonas peptidolytica F12-50-A1</name>
    <dbReference type="NCBI Taxonomy" id="1315280"/>
    <lineage>
        <taxon>Bacteria</taxon>
        <taxon>Pseudomonadati</taxon>
        <taxon>Pseudomonadota</taxon>
        <taxon>Gammaproteobacteria</taxon>
        <taxon>Alteromonadales</taxon>
        <taxon>Pseudoalteromonadaceae</taxon>
        <taxon>Pseudoalteromonas</taxon>
    </lineage>
</organism>
<dbReference type="PANTHER" id="PTHR43877">
    <property type="entry name" value="AMINOALKYLPHOSPHONATE N-ACETYLTRANSFERASE-RELATED-RELATED"/>
    <property type="match status" value="1"/>
</dbReference>
<dbReference type="PROSITE" id="PS51186">
    <property type="entry name" value="GNAT"/>
    <property type="match status" value="1"/>
</dbReference>
<dbReference type="Pfam" id="PF00583">
    <property type="entry name" value="Acetyltransf_1"/>
    <property type="match status" value="1"/>
</dbReference>
<dbReference type="InterPro" id="IPR050832">
    <property type="entry name" value="Bact_Acetyltransf"/>
</dbReference>
<protein>
    <recommendedName>
        <fullName evidence="3">N-acetyltransferase domain-containing protein</fullName>
    </recommendedName>
</protein>
<evidence type="ECO:0000259" key="3">
    <source>
        <dbReference type="PROSITE" id="PS51186"/>
    </source>
</evidence>
<dbReference type="CDD" id="cd04301">
    <property type="entry name" value="NAT_SF"/>
    <property type="match status" value="1"/>
</dbReference>
<keyword evidence="1" id="KW-0808">Transferase</keyword>
<evidence type="ECO:0000256" key="2">
    <source>
        <dbReference type="ARBA" id="ARBA00023315"/>
    </source>
</evidence>